<feature type="transmembrane region" description="Helical" evidence="5">
    <location>
        <begin position="449"/>
        <end position="468"/>
    </location>
</feature>
<accession>A0A5J4NRA4</accession>
<evidence type="ECO:0000259" key="6">
    <source>
        <dbReference type="Pfam" id="PF13906"/>
    </source>
</evidence>
<gene>
    <name evidence="7" type="ORF">DEA37_0005439</name>
</gene>
<feature type="transmembrane region" description="Helical" evidence="5">
    <location>
        <begin position="562"/>
        <end position="580"/>
    </location>
</feature>
<dbReference type="InterPro" id="IPR002293">
    <property type="entry name" value="AA/rel_permease1"/>
</dbReference>
<feature type="transmembrane region" description="Helical" evidence="5">
    <location>
        <begin position="146"/>
        <end position="170"/>
    </location>
</feature>
<proteinExistence type="predicted"/>
<evidence type="ECO:0000313" key="7">
    <source>
        <dbReference type="EMBL" id="KAA3678197.1"/>
    </source>
</evidence>
<feature type="transmembrane region" description="Helical" evidence="5">
    <location>
        <begin position="113"/>
        <end position="134"/>
    </location>
</feature>
<dbReference type="GO" id="GO:0015171">
    <property type="term" value="F:amino acid transmembrane transporter activity"/>
    <property type="evidence" value="ECO:0007669"/>
    <property type="project" value="TreeGrafter"/>
</dbReference>
<evidence type="ECO:0000256" key="5">
    <source>
        <dbReference type="SAM" id="Phobius"/>
    </source>
</evidence>
<evidence type="ECO:0000256" key="3">
    <source>
        <dbReference type="ARBA" id="ARBA00022989"/>
    </source>
</evidence>
<dbReference type="FunFam" id="1.20.1740.10:FF:000050">
    <property type="entry name" value="MGC157082 protein"/>
    <property type="match status" value="1"/>
</dbReference>
<comment type="caution">
    <text evidence="7">The sequence shown here is derived from an EMBL/GenBank/DDBJ whole genome shotgun (WGS) entry which is preliminary data.</text>
</comment>
<dbReference type="Gene3D" id="1.20.1740.10">
    <property type="entry name" value="Amino acid/polyamine transporter I"/>
    <property type="match status" value="3"/>
</dbReference>
<feature type="transmembrane region" description="Helical" evidence="5">
    <location>
        <begin position="280"/>
        <end position="305"/>
    </location>
</feature>
<comment type="subcellular location">
    <subcellularLocation>
        <location evidence="1">Membrane</location>
        <topology evidence="1">Multi-pass membrane protein</topology>
    </subcellularLocation>
</comment>
<feature type="transmembrane region" description="Helical" evidence="5">
    <location>
        <begin position="650"/>
        <end position="671"/>
    </location>
</feature>
<feature type="transmembrane region" description="Helical" evidence="5">
    <location>
        <begin position="209"/>
        <end position="229"/>
    </location>
</feature>
<dbReference type="AlphaFoldDB" id="A0A5J4NRA4"/>
<evidence type="ECO:0000313" key="8">
    <source>
        <dbReference type="Proteomes" id="UP000324629"/>
    </source>
</evidence>
<name>A0A5J4NRA4_9TREM</name>
<keyword evidence="8" id="KW-1185">Reference proteome</keyword>
<dbReference type="InterPro" id="IPR029485">
    <property type="entry name" value="CAT_C"/>
</dbReference>
<keyword evidence="4 5" id="KW-0472">Membrane</keyword>
<dbReference type="Proteomes" id="UP000324629">
    <property type="component" value="Unassembled WGS sequence"/>
</dbReference>
<reference evidence="7 8" key="1">
    <citation type="journal article" date="2019" name="Gigascience">
        <title>Whole-genome sequence of the oriental lung fluke Paragonimus westermani.</title>
        <authorList>
            <person name="Oey H."/>
            <person name="Zakrzewski M."/>
            <person name="Narain K."/>
            <person name="Devi K.R."/>
            <person name="Agatsuma T."/>
            <person name="Nawaratna S."/>
            <person name="Gobert G.N."/>
            <person name="Jones M.K."/>
            <person name="Ragan M.A."/>
            <person name="McManus D.P."/>
            <person name="Krause L."/>
        </authorList>
    </citation>
    <scope>NUCLEOTIDE SEQUENCE [LARGE SCALE GENOMIC DNA]</scope>
    <source>
        <strain evidence="7 8">IND2009</strain>
    </source>
</reference>
<evidence type="ECO:0000256" key="2">
    <source>
        <dbReference type="ARBA" id="ARBA00022692"/>
    </source>
</evidence>
<keyword evidence="2 5" id="KW-0812">Transmembrane</keyword>
<feature type="transmembrane region" description="Helical" evidence="5">
    <location>
        <begin position="375"/>
        <end position="401"/>
    </location>
</feature>
<feature type="transmembrane region" description="Helical" evidence="5">
    <location>
        <begin position="241"/>
        <end position="260"/>
    </location>
</feature>
<evidence type="ECO:0000256" key="1">
    <source>
        <dbReference type="ARBA" id="ARBA00004141"/>
    </source>
</evidence>
<dbReference type="Pfam" id="PF13520">
    <property type="entry name" value="AA_permease_2"/>
    <property type="match status" value="1"/>
</dbReference>
<dbReference type="EMBL" id="QNGE01001186">
    <property type="protein sequence ID" value="KAA3678197.1"/>
    <property type="molecule type" value="Genomic_DNA"/>
</dbReference>
<organism evidence="7 8">
    <name type="scientific">Paragonimus westermani</name>
    <dbReference type="NCBI Taxonomy" id="34504"/>
    <lineage>
        <taxon>Eukaryota</taxon>
        <taxon>Metazoa</taxon>
        <taxon>Spiralia</taxon>
        <taxon>Lophotrochozoa</taxon>
        <taxon>Platyhelminthes</taxon>
        <taxon>Trematoda</taxon>
        <taxon>Digenea</taxon>
        <taxon>Plagiorchiida</taxon>
        <taxon>Troglotremata</taxon>
        <taxon>Troglotrematidae</taxon>
        <taxon>Paragonimus</taxon>
    </lineage>
</organism>
<feature type="transmembrane region" description="Helical" evidence="5">
    <location>
        <begin position="73"/>
        <end position="101"/>
    </location>
</feature>
<feature type="transmembrane region" description="Helical" evidence="5">
    <location>
        <begin position="621"/>
        <end position="644"/>
    </location>
</feature>
<feature type="transmembrane region" description="Helical" evidence="5">
    <location>
        <begin position="586"/>
        <end position="609"/>
    </location>
</feature>
<feature type="transmembrane region" description="Helical" evidence="5">
    <location>
        <begin position="326"/>
        <end position="355"/>
    </location>
</feature>
<dbReference type="Pfam" id="PF13906">
    <property type="entry name" value="AA_permease_C"/>
    <property type="match status" value="1"/>
</dbReference>
<protein>
    <submittedName>
        <fullName evidence="7">Solute carrier family 7 (Cationic amino acid transporter), member 1</fullName>
    </submittedName>
</protein>
<sequence length="684" mass="73345">MIPDFRAIRNGLRNFFSNLSRKKTISPGEISRTQLSRCLSVFDLTALGIGSTLGAGVYVVVGEVARLSAGPAVILSFLIAALSSVLSGIGSTLGAGVYVVVGEVARLSAGPAVILSFLIAALSSVLSGLCYAEFGARVPKTGSAYIYSYVAVGELMAFITGWNLILQYIIGTSSVARAWSSNFDGLVDGKISGFFSKHLAMNSTGLADFVDPFAFGITMLVTAVLSFGAQESSLVNNIFTLINLGVISYVTITGLFRVEISNWQIDPEKVPSSDPNKNHVGAGGFLPFGISGVISGAGTCFYSFVGFDIIATTGEEARNPQRAIPIAIMGCLLVCFVAYAAVSAVLTLMVPYYTIPQIAPLPYAFSQAGWYVAKYVIAVGAVCALTTSLLGAIFPMPRILYAMANDGLVFRFLGRVDKRWKTPLIATVLSGLIAGFMAAVFSLKDLVDMMSIGTLLAYSLVAVSILILRGQQKSVGLVATNAREKDNAAGVALDPKNVEHGYSSPVWTDHPLTPVDSEENETFDGPIPPVSFSEYLSLSFVSQSGQVCPSAKSEWINLTNTYLLLLDILLLNVGLIYFDGDIHRPNLAFFVAACVIIVLFGSLMILLCISLARQPENQAKVTFKVPGVPWVPALSILVNLHLMFKMSGTTWVFYAVWMIIGFLVYFGYGYWFSSEKSRLKSTNP</sequence>
<feature type="domain" description="Cationic amino acid transporter C-terminal" evidence="6">
    <location>
        <begin position="623"/>
        <end position="671"/>
    </location>
</feature>
<dbReference type="PANTHER" id="PTHR43243:SF105">
    <property type="entry name" value="CATIONIC AMINO ACID TRANSPORTER C-TERMINAL DOMAIN-CONTAINING PROTEIN"/>
    <property type="match status" value="1"/>
</dbReference>
<dbReference type="GO" id="GO:0005886">
    <property type="term" value="C:plasma membrane"/>
    <property type="evidence" value="ECO:0007669"/>
    <property type="project" value="TreeGrafter"/>
</dbReference>
<dbReference type="PANTHER" id="PTHR43243">
    <property type="entry name" value="INNER MEMBRANE TRANSPORTER YGJI-RELATED"/>
    <property type="match status" value="1"/>
</dbReference>
<keyword evidence="3 5" id="KW-1133">Transmembrane helix</keyword>
<feature type="transmembrane region" description="Helical" evidence="5">
    <location>
        <begin position="41"/>
        <end position="61"/>
    </location>
</feature>
<feature type="transmembrane region" description="Helical" evidence="5">
    <location>
        <begin position="422"/>
        <end position="443"/>
    </location>
</feature>
<evidence type="ECO:0000256" key="4">
    <source>
        <dbReference type="ARBA" id="ARBA00023136"/>
    </source>
</evidence>